<dbReference type="InterPro" id="IPR009057">
    <property type="entry name" value="Homeodomain-like_sf"/>
</dbReference>
<reference evidence="4 5" key="1">
    <citation type="submission" date="2020-08" db="EMBL/GenBank/DDBJ databases">
        <authorList>
            <person name="Liu C."/>
            <person name="Sun Q."/>
        </authorList>
    </citation>
    <scope>NUCLEOTIDE SEQUENCE [LARGE SCALE GENOMIC DNA]</scope>
    <source>
        <strain evidence="4 5">NSJ-45</strain>
    </source>
</reference>
<accession>A0ABR7K6Y9</accession>
<dbReference type="EMBL" id="JACRWD010000010">
    <property type="protein sequence ID" value="MBC6004887.1"/>
    <property type="molecule type" value="Genomic_DNA"/>
</dbReference>
<sequence>MYKGNNPTALQSQEMIIKGILSIMETKSFESITIKSICEHSLVSRQTFYSLFNSKEEVLELHFDKMFDLFIERFTRKKINTISDICFEFVTYIESDKDFIKLLVNNNLTYIMTLKFEQYLIEIGNTLNADSKYMYEYAMAFMSGALVEIVARYIREGENIEQENLAFLIEKILKGEYFIIR</sequence>
<dbReference type="PROSITE" id="PS50977">
    <property type="entry name" value="HTH_TETR_2"/>
    <property type="match status" value="1"/>
</dbReference>
<dbReference type="Gene3D" id="1.10.357.10">
    <property type="entry name" value="Tetracycline Repressor, domain 2"/>
    <property type="match status" value="1"/>
</dbReference>
<evidence type="ECO:0000256" key="1">
    <source>
        <dbReference type="ARBA" id="ARBA00023125"/>
    </source>
</evidence>
<organism evidence="4 5">
    <name type="scientific">Paeniclostridium hominis</name>
    <dbReference type="NCBI Taxonomy" id="2764329"/>
    <lineage>
        <taxon>Bacteria</taxon>
        <taxon>Bacillati</taxon>
        <taxon>Bacillota</taxon>
        <taxon>Clostridia</taxon>
        <taxon>Peptostreptococcales</taxon>
        <taxon>Peptostreptococcaceae</taxon>
        <taxon>Paeniclostridium</taxon>
    </lineage>
</organism>
<feature type="domain" description="HTH tetR-type" evidence="3">
    <location>
        <begin position="10"/>
        <end position="70"/>
    </location>
</feature>
<dbReference type="Proteomes" id="UP000611796">
    <property type="component" value="Unassembled WGS sequence"/>
</dbReference>
<dbReference type="PANTHER" id="PTHR43479">
    <property type="entry name" value="ACREF/ENVCD OPERON REPRESSOR-RELATED"/>
    <property type="match status" value="1"/>
</dbReference>
<proteinExistence type="predicted"/>
<keyword evidence="1 2" id="KW-0238">DNA-binding</keyword>
<keyword evidence="5" id="KW-1185">Reference proteome</keyword>
<evidence type="ECO:0000313" key="4">
    <source>
        <dbReference type="EMBL" id="MBC6004887.1"/>
    </source>
</evidence>
<evidence type="ECO:0000313" key="5">
    <source>
        <dbReference type="Proteomes" id="UP000611796"/>
    </source>
</evidence>
<feature type="DNA-binding region" description="H-T-H motif" evidence="2">
    <location>
        <begin position="33"/>
        <end position="52"/>
    </location>
</feature>
<evidence type="ECO:0000256" key="2">
    <source>
        <dbReference type="PROSITE-ProRule" id="PRU00335"/>
    </source>
</evidence>
<dbReference type="PANTHER" id="PTHR43479:SF11">
    <property type="entry name" value="ACREF_ENVCD OPERON REPRESSOR-RELATED"/>
    <property type="match status" value="1"/>
</dbReference>
<dbReference type="InterPro" id="IPR050624">
    <property type="entry name" value="HTH-type_Tx_Regulator"/>
</dbReference>
<dbReference type="InterPro" id="IPR001647">
    <property type="entry name" value="HTH_TetR"/>
</dbReference>
<dbReference type="RefSeq" id="WP_187006853.1">
    <property type="nucleotide sequence ID" value="NZ_JACRWD010000010.1"/>
</dbReference>
<dbReference type="Pfam" id="PF00440">
    <property type="entry name" value="TetR_N"/>
    <property type="match status" value="1"/>
</dbReference>
<gene>
    <name evidence="4" type="ORF">H8891_13925</name>
</gene>
<comment type="caution">
    <text evidence="4">The sequence shown here is derived from an EMBL/GenBank/DDBJ whole genome shotgun (WGS) entry which is preliminary data.</text>
</comment>
<name>A0ABR7K6Y9_9FIRM</name>
<protein>
    <submittedName>
        <fullName evidence="4">TetR/AcrR family transcriptional regulator</fullName>
    </submittedName>
</protein>
<dbReference type="SUPFAM" id="SSF46689">
    <property type="entry name" value="Homeodomain-like"/>
    <property type="match status" value="1"/>
</dbReference>
<evidence type="ECO:0000259" key="3">
    <source>
        <dbReference type="PROSITE" id="PS50977"/>
    </source>
</evidence>